<reference evidence="1" key="1">
    <citation type="submission" date="2021-02" db="EMBL/GenBank/DDBJ databases">
        <authorList>
            <person name="Nowell W R."/>
        </authorList>
    </citation>
    <scope>NUCLEOTIDE SEQUENCE</scope>
    <source>
        <strain evidence="1">Ploen Becks lab</strain>
    </source>
</reference>
<organism evidence="1 2">
    <name type="scientific">Brachionus calyciflorus</name>
    <dbReference type="NCBI Taxonomy" id="104777"/>
    <lineage>
        <taxon>Eukaryota</taxon>
        <taxon>Metazoa</taxon>
        <taxon>Spiralia</taxon>
        <taxon>Gnathifera</taxon>
        <taxon>Rotifera</taxon>
        <taxon>Eurotatoria</taxon>
        <taxon>Monogononta</taxon>
        <taxon>Pseudotrocha</taxon>
        <taxon>Ploima</taxon>
        <taxon>Brachionidae</taxon>
        <taxon>Brachionus</taxon>
    </lineage>
</organism>
<keyword evidence="2" id="KW-1185">Reference proteome</keyword>
<dbReference type="AlphaFoldDB" id="A0A814MVV6"/>
<dbReference type="EMBL" id="CAJNOC010006699">
    <property type="protein sequence ID" value="CAF1083790.1"/>
    <property type="molecule type" value="Genomic_DNA"/>
</dbReference>
<sequence>CFCSSKFYPRNCSKFALQHWDPYAYTHVIVDEANMEDFSENVWKLAAADEEFQQCVKFKVSERVLIQVPMICKSNHPPPTFPGSEIRLEVIHAVKGDEIQDFKEYLEIDFTIPNEELPLQPTKKQDFPFNFVEWKVTAESHIE</sequence>
<gene>
    <name evidence="1" type="ORF">OXX778_LOCUS20321</name>
</gene>
<name>A0A814MVV6_9BILA</name>
<dbReference type="Proteomes" id="UP000663879">
    <property type="component" value="Unassembled WGS sequence"/>
</dbReference>
<dbReference type="OrthoDB" id="10564031at2759"/>
<comment type="caution">
    <text evidence="1">The sequence shown here is derived from an EMBL/GenBank/DDBJ whole genome shotgun (WGS) entry which is preliminary data.</text>
</comment>
<feature type="non-terminal residue" evidence="1">
    <location>
        <position position="1"/>
    </location>
</feature>
<accession>A0A814MVV6</accession>
<protein>
    <submittedName>
        <fullName evidence="1">Uncharacterized protein</fullName>
    </submittedName>
</protein>
<evidence type="ECO:0000313" key="1">
    <source>
        <dbReference type="EMBL" id="CAF1083790.1"/>
    </source>
</evidence>
<evidence type="ECO:0000313" key="2">
    <source>
        <dbReference type="Proteomes" id="UP000663879"/>
    </source>
</evidence>
<proteinExistence type="predicted"/>